<evidence type="ECO:0000256" key="2">
    <source>
        <dbReference type="ARBA" id="ARBA00006217"/>
    </source>
</evidence>
<evidence type="ECO:0000313" key="9">
    <source>
        <dbReference type="Proteomes" id="UP001375743"/>
    </source>
</evidence>
<comment type="similarity">
    <text evidence="2">Belongs to the beta-class carbonic anhydrase family.</text>
</comment>
<dbReference type="EMBL" id="JBBLZC010000013">
    <property type="protein sequence ID" value="MEK0084188.1"/>
    <property type="molecule type" value="Genomic_DNA"/>
</dbReference>
<keyword evidence="9" id="KW-1185">Reference proteome</keyword>
<dbReference type="PANTHER" id="PTHR11002:SF76">
    <property type="entry name" value="CARBONIC ANHYDRASE"/>
    <property type="match status" value="1"/>
</dbReference>
<dbReference type="SUPFAM" id="SSF53056">
    <property type="entry name" value="beta-carbonic anhydrase, cab"/>
    <property type="match status" value="1"/>
</dbReference>
<proteinExistence type="inferred from homology"/>
<evidence type="ECO:0000256" key="1">
    <source>
        <dbReference type="ARBA" id="ARBA00001947"/>
    </source>
</evidence>
<sequence>MPKPITRLIKGFEAFRSQHFEQDPELMQSLATEGQRPEVMVVACSDSRTDPAILTCARPGDLFIVRNVAAIVPPYDPKRSPQGTSSAIEFGVRGLEVQHIVVIGHAQCGGMRFLAQQASAPQRDGGGFEFLGGWVRIAEPGLKSVLGSAIPEAARGPAIEQAGILNSLHNLMSFPWIRERVEAGRLALHGWYYDLASGRMLALDAAAARFLPTQGDARPIVGHTPLPDFARFARCYGPDTSCCSAA</sequence>
<gene>
    <name evidence="8" type="ORF">U1T56_13575</name>
</gene>
<name>A0ABU8XSJ5_9PROT</name>
<reference evidence="8 9" key="1">
    <citation type="submission" date="2024-01" db="EMBL/GenBank/DDBJ databases">
        <title>Multi-omics insights into the function and evolution of sodium benzoate biodegradation pathways in Benzoatithermus flavus gen. nov., sp. nov. from hot spring.</title>
        <authorList>
            <person name="Hu C.-J."/>
            <person name="Li W.-J."/>
        </authorList>
    </citation>
    <scope>NUCLEOTIDE SEQUENCE [LARGE SCALE GENOMIC DNA]</scope>
    <source>
        <strain evidence="8 9">SYSU G07066</strain>
    </source>
</reference>
<evidence type="ECO:0000256" key="3">
    <source>
        <dbReference type="ARBA" id="ARBA00012925"/>
    </source>
</evidence>
<dbReference type="EC" id="4.2.1.1" evidence="3"/>
<dbReference type="SMART" id="SM00947">
    <property type="entry name" value="Pro_CA"/>
    <property type="match status" value="1"/>
</dbReference>
<evidence type="ECO:0000256" key="7">
    <source>
        <dbReference type="ARBA" id="ARBA00048348"/>
    </source>
</evidence>
<comment type="caution">
    <text evidence="8">The sequence shown here is derived from an EMBL/GenBank/DDBJ whole genome shotgun (WGS) entry which is preliminary data.</text>
</comment>
<dbReference type="PANTHER" id="PTHR11002">
    <property type="entry name" value="CARBONIC ANHYDRASE"/>
    <property type="match status" value="1"/>
</dbReference>
<keyword evidence="5" id="KW-0862">Zinc</keyword>
<dbReference type="CDD" id="cd00884">
    <property type="entry name" value="beta_CA_cladeB"/>
    <property type="match status" value="1"/>
</dbReference>
<evidence type="ECO:0000256" key="4">
    <source>
        <dbReference type="ARBA" id="ARBA00022723"/>
    </source>
</evidence>
<comment type="catalytic activity">
    <reaction evidence="7">
        <text>hydrogencarbonate + H(+) = CO2 + H2O</text>
        <dbReference type="Rhea" id="RHEA:10748"/>
        <dbReference type="ChEBI" id="CHEBI:15377"/>
        <dbReference type="ChEBI" id="CHEBI:15378"/>
        <dbReference type="ChEBI" id="CHEBI:16526"/>
        <dbReference type="ChEBI" id="CHEBI:17544"/>
        <dbReference type="EC" id="4.2.1.1"/>
    </reaction>
</comment>
<evidence type="ECO:0000313" key="8">
    <source>
        <dbReference type="EMBL" id="MEK0084188.1"/>
    </source>
</evidence>
<dbReference type="Gene3D" id="3.40.1050.10">
    <property type="entry name" value="Carbonic anhydrase"/>
    <property type="match status" value="1"/>
</dbReference>
<dbReference type="InterPro" id="IPR045066">
    <property type="entry name" value="Beta_CA_cladeB"/>
</dbReference>
<dbReference type="InterPro" id="IPR036874">
    <property type="entry name" value="Carbonic_anhydrase_sf"/>
</dbReference>
<accession>A0ABU8XSJ5</accession>
<evidence type="ECO:0000256" key="5">
    <source>
        <dbReference type="ARBA" id="ARBA00022833"/>
    </source>
</evidence>
<comment type="cofactor">
    <cofactor evidence="1">
        <name>Zn(2+)</name>
        <dbReference type="ChEBI" id="CHEBI:29105"/>
    </cofactor>
</comment>
<dbReference type="RefSeq" id="WP_418160037.1">
    <property type="nucleotide sequence ID" value="NZ_JBBLZC010000013.1"/>
</dbReference>
<dbReference type="Proteomes" id="UP001375743">
    <property type="component" value="Unassembled WGS sequence"/>
</dbReference>
<organism evidence="8 9">
    <name type="scientific">Benzoatithermus flavus</name>
    <dbReference type="NCBI Taxonomy" id="3108223"/>
    <lineage>
        <taxon>Bacteria</taxon>
        <taxon>Pseudomonadati</taxon>
        <taxon>Pseudomonadota</taxon>
        <taxon>Alphaproteobacteria</taxon>
        <taxon>Geminicoccales</taxon>
        <taxon>Geminicoccaceae</taxon>
        <taxon>Benzoatithermus</taxon>
    </lineage>
</organism>
<dbReference type="GO" id="GO:0004089">
    <property type="term" value="F:carbonate dehydratase activity"/>
    <property type="evidence" value="ECO:0007669"/>
    <property type="project" value="UniProtKB-EC"/>
</dbReference>
<dbReference type="Pfam" id="PF00484">
    <property type="entry name" value="Pro_CA"/>
    <property type="match status" value="1"/>
</dbReference>
<dbReference type="InterPro" id="IPR001765">
    <property type="entry name" value="Carbonic_anhydrase"/>
</dbReference>
<protein>
    <recommendedName>
        <fullName evidence="3">carbonic anhydrase</fullName>
        <ecNumber evidence="3">4.2.1.1</ecNumber>
    </recommendedName>
</protein>
<keyword evidence="4" id="KW-0479">Metal-binding</keyword>
<evidence type="ECO:0000256" key="6">
    <source>
        <dbReference type="ARBA" id="ARBA00023239"/>
    </source>
</evidence>
<keyword evidence="6 8" id="KW-0456">Lyase</keyword>